<organism evidence="2 3">
    <name type="scientific">Campylobacter gracilis RM3268</name>
    <dbReference type="NCBI Taxonomy" id="553220"/>
    <lineage>
        <taxon>Bacteria</taxon>
        <taxon>Pseudomonadati</taxon>
        <taxon>Campylobacterota</taxon>
        <taxon>Epsilonproteobacteria</taxon>
        <taxon>Campylobacterales</taxon>
        <taxon>Campylobacteraceae</taxon>
        <taxon>Campylobacter</taxon>
    </lineage>
</organism>
<reference evidence="2 3" key="1">
    <citation type="submission" date="2009-07" db="EMBL/GenBank/DDBJ databases">
        <authorList>
            <person name="Madupu R."/>
            <person name="Sebastian Y."/>
            <person name="Durkin A.S."/>
            <person name="Torralba M."/>
            <person name="Methe B."/>
            <person name="Sutton G.G."/>
            <person name="Strausberg R.L."/>
            <person name="Nelson K.E."/>
        </authorList>
    </citation>
    <scope>NUCLEOTIDE SEQUENCE [LARGE SCALE GENOMIC DNA]</scope>
    <source>
        <strain evidence="2 3">RM3268</strain>
    </source>
</reference>
<keyword evidence="3" id="KW-1185">Reference proteome</keyword>
<dbReference type="AlphaFoldDB" id="C8PIM8"/>
<dbReference type="RefSeq" id="WP_005872535.1">
    <property type="nucleotide sequence ID" value="NZ_ACYG01000027.1"/>
</dbReference>
<protein>
    <recommendedName>
        <fullName evidence="1">Transposase-like Mu C-terminal domain-containing protein</fullName>
    </recommendedName>
</protein>
<gene>
    <name evidence="2" type="ORF">CAMGR0001_1689</name>
</gene>
<dbReference type="Gene3D" id="3.30.420.10">
    <property type="entry name" value="Ribonuclease H-like superfamily/Ribonuclease H"/>
    <property type="match status" value="1"/>
</dbReference>
<dbReference type="GO" id="GO:0003676">
    <property type="term" value="F:nucleic acid binding"/>
    <property type="evidence" value="ECO:0007669"/>
    <property type="project" value="InterPro"/>
</dbReference>
<evidence type="ECO:0000313" key="2">
    <source>
        <dbReference type="EMBL" id="EEV17393.1"/>
    </source>
</evidence>
<comment type="caution">
    <text evidence="2">The sequence shown here is derived from an EMBL/GenBank/DDBJ whole genome shotgun (WGS) entry which is preliminary data.</text>
</comment>
<dbReference type="Pfam" id="PF09299">
    <property type="entry name" value="Mu-transpos_C"/>
    <property type="match status" value="1"/>
</dbReference>
<name>C8PIM8_9BACT</name>
<dbReference type="OrthoDB" id="9794201at2"/>
<dbReference type="Proteomes" id="UP000005709">
    <property type="component" value="Unassembled WGS sequence"/>
</dbReference>
<evidence type="ECO:0000313" key="3">
    <source>
        <dbReference type="Proteomes" id="UP000005709"/>
    </source>
</evidence>
<dbReference type="InterPro" id="IPR036397">
    <property type="entry name" value="RNaseH_sf"/>
</dbReference>
<evidence type="ECO:0000259" key="1">
    <source>
        <dbReference type="Pfam" id="PF09299"/>
    </source>
</evidence>
<dbReference type="EMBL" id="ACYG01000027">
    <property type="protein sequence ID" value="EEV17393.1"/>
    <property type="molecule type" value="Genomic_DNA"/>
</dbReference>
<feature type="domain" description="Transposase-like Mu C-terminal" evidence="1">
    <location>
        <begin position="302"/>
        <end position="361"/>
    </location>
</feature>
<dbReference type="InterPro" id="IPR012337">
    <property type="entry name" value="RNaseH-like_sf"/>
</dbReference>
<accession>C8PIM8</accession>
<dbReference type="eggNOG" id="COG2801">
    <property type="taxonomic scope" value="Bacteria"/>
</dbReference>
<sequence>MSALEWAVGFMLHNPLASKSFTYEQLQSYAKDNALKIGSYQSFARLTAAPEIKAMLLRASCGDRGVRNEWAMHIIRDLNCYESMEMICGDQIVFDFDAVGPAGEVVNPNAYVWIDMGSGAIIGIDIVLGKYNRLSVGNSLKMALRFGIPDAIYTDNGKPELSEYIAGVRSQLGGIKFRDFDDLAPNLLHKKAKVRNSRAKPIENIFNHVQRRMGEMVIAERGGAGYHKDGDRQSEIVAKYMKQNPLNFTDFISYFERAVRWWNEHYNASRKIHPLKSFLDKLEAKPRAVFDETTLEYIFSERRSIRVRNSCIALSVMGQRRTYSHPALCKLVGQNVEVRINRGEVESVFVVDMKNNRPICEAHLIDRIDPRDHAALSAQLAKNEAVVSAVRQAFGYYANLYKRPNTISSYASTAFEVEAQRQNSRRLHSKIAMSNEELLAAM</sequence>
<dbReference type="SUPFAM" id="SSF53098">
    <property type="entry name" value="Ribonuclease H-like"/>
    <property type="match status" value="1"/>
</dbReference>
<proteinExistence type="predicted"/>
<dbReference type="InterPro" id="IPR015378">
    <property type="entry name" value="Transposase-like_Mu_C"/>
</dbReference>